<organism evidence="3 4">
    <name type="scientific">Flavobacterium ardleyense</name>
    <dbReference type="NCBI Taxonomy" id="2038737"/>
    <lineage>
        <taxon>Bacteria</taxon>
        <taxon>Pseudomonadati</taxon>
        <taxon>Bacteroidota</taxon>
        <taxon>Flavobacteriia</taxon>
        <taxon>Flavobacteriales</taxon>
        <taxon>Flavobacteriaceae</taxon>
        <taxon>Flavobacterium</taxon>
    </lineage>
</organism>
<dbReference type="Pfam" id="PF13439">
    <property type="entry name" value="Glyco_transf_4"/>
    <property type="match status" value="1"/>
</dbReference>
<dbReference type="PANTHER" id="PTHR12526">
    <property type="entry name" value="GLYCOSYLTRANSFERASE"/>
    <property type="match status" value="1"/>
</dbReference>
<feature type="domain" description="Glycosyl transferase family 1" evidence="1">
    <location>
        <begin position="185"/>
        <end position="334"/>
    </location>
</feature>
<protein>
    <submittedName>
        <fullName evidence="3">Glycosyltransferase</fullName>
        <ecNumber evidence="3">2.4.-.-</ecNumber>
    </submittedName>
</protein>
<dbReference type="Pfam" id="PF00534">
    <property type="entry name" value="Glycos_transf_1"/>
    <property type="match status" value="1"/>
</dbReference>
<feature type="domain" description="Glycosyltransferase subfamily 4-like N-terminal" evidence="2">
    <location>
        <begin position="18"/>
        <end position="154"/>
    </location>
</feature>
<sequence length="364" mass="41298">MTTKQPTRIVQLIDSLEPGGAERMAVSYANGLGNLVSFSGLVATRVEGDLKFKINNQGTYLFLKRKKTIDFSALFKFRKYLVQNKVDIVHAHSTSVFFAFLIKILLPRIQIIWHDHYGNSELLQIRKNKILKFISLFLFGIISVNRNLENWAKQNLYCKNLIYLPNFTTQENEEVVSKTKLKGIDGKRILCLANLRPQKNHQLLIEVAEELFKIHPDWTFHLVGKDFDDSYSKEIKAMISAKNLHDTVFLYGSKNDISSIISQSSIGVLTSISEGLPVALLEYGRGNLSVVCTDVGEVSTVINSDESGVLVKSNDAISFLKALIYLINNPTVRSSHGQKLFEESCNVYAEQPVLNKYLKWIYER</sequence>
<accession>A0ABW5ZBA5</accession>
<reference evidence="4" key="1">
    <citation type="journal article" date="2019" name="Int. J. Syst. Evol. Microbiol.">
        <title>The Global Catalogue of Microorganisms (GCM) 10K type strain sequencing project: providing services to taxonomists for standard genome sequencing and annotation.</title>
        <authorList>
            <consortium name="The Broad Institute Genomics Platform"/>
            <consortium name="The Broad Institute Genome Sequencing Center for Infectious Disease"/>
            <person name="Wu L."/>
            <person name="Ma J."/>
        </authorList>
    </citation>
    <scope>NUCLEOTIDE SEQUENCE [LARGE SCALE GENOMIC DNA]</scope>
    <source>
        <strain evidence="4">KCTC 52644</strain>
    </source>
</reference>
<name>A0ABW5ZBA5_9FLAO</name>
<dbReference type="Proteomes" id="UP001597549">
    <property type="component" value="Unassembled WGS sequence"/>
</dbReference>
<dbReference type="EMBL" id="JBHUOL010000021">
    <property type="protein sequence ID" value="MFD2909746.1"/>
    <property type="molecule type" value="Genomic_DNA"/>
</dbReference>
<dbReference type="InterPro" id="IPR028098">
    <property type="entry name" value="Glyco_trans_4-like_N"/>
</dbReference>
<dbReference type="GO" id="GO:0016757">
    <property type="term" value="F:glycosyltransferase activity"/>
    <property type="evidence" value="ECO:0007669"/>
    <property type="project" value="UniProtKB-KW"/>
</dbReference>
<dbReference type="PANTHER" id="PTHR12526:SF630">
    <property type="entry name" value="GLYCOSYLTRANSFERASE"/>
    <property type="match status" value="1"/>
</dbReference>
<gene>
    <name evidence="3" type="ORF">ACFSX9_13495</name>
</gene>
<evidence type="ECO:0000313" key="4">
    <source>
        <dbReference type="Proteomes" id="UP001597549"/>
    </source>
</evidence>
<keyword evidence="3" id="KW-0808">Transferase</keyword>
<dbReference type="SUPFAM" id="SSF53756">
    <property type="entry name" value="UDP-Glycosyltransferase/glycogen phosphorylase"/>
    <property type="match status" value="1"/>
</dbReference>
<evidence type="ECO:0000259" key="1">
    <source>
        <dbReference type="Pfam" id="PF00534"/>
    </source>
</evidence>
<dbReference type="RefSeq" id="WP_379808552.1">
    <property type="nucleotide sequence ID" value="NZ_JBHUOL010000021.1"/>
</dbReference>
<evidence type="ECO:0000259" key="2">
    <source>
        <dbReference type="Pfam" id="PF13439"/>
    </source>
</evidence>
<dbReference type="InterPro" id="IPR001296">
    <property type="entry name" value="Glyco_trans_1"/>
</dbReference>
<keyword evidence="3" id="KW-0328">Glycosyltransferase</keyword>
<dbReference type="EC" id="2.4.-.-" evidence="3"/>
<proteinExistence type="predicted"/>
<comment type="caution">
    <text evidence="3">The sequence shown here is derived from an EMBL/GenBank/DDBJ whole genome shotgun (WGS) entry which is preliminary data.</text>
</comment>
<evidence type="ECO:0000313" key="3">
    <source>
        <dbReference type="EMBL" id="MFD2909746.1"/>
    </source>
</evidence>
<dbReference type="Gene3D" id="3.40.50.2000">
    <property type="entry name" value="Glycogen Phosphorylase B"/>
    <property type="match status" value="2"/>
</dbReference>
<keyword evidence="4" id="KW-1185">Reference proteome</keyword>